<feature type="transmembrane region" description="Helical" evidence="1">
    <location>
        <begin position="35"/>
        <end position="59"/>
    </location>
</feature>
<comment type="caution">
    <text evidence="2">The sequence shown here is derived from an EMBL/GenBank/DDBJ whole genome shotgun (WGS) entry which is preliminary data.</text>
</comment>
<keyword evidence="1" id="KW-1133">Transmembrane helix</keyword>
<evidence type="ECO:0000256" key="1">
    <source>
        <dbReference type="SAM" id="Phobius"/>
    </source>
</evidence>
<sequence>MRNVHCQLLQLQRTACKSGWEEVLLFEMVLPSETVTYSIIVLLVDFVMNILAVTVTIIFKRMTSLHIYLTREFRTFTREFC</sequence>
<evidence type="ECO:0000313" key="3">
    <source>
        <dbReference type="Proteomes" id="UP000789326"/>
    </source>
</evidence>
<name>A0A9W4L5K2_9BACI</name>
<dbReference type="AlphaFoldDB" id="A0A9W4L5K2"/>
<dbReference type="Proteomes" id="UP000789326">
    <property type="component" value="Unassembled WGS sequence"/>
</dbReference>
<keyword evidence="1" id="KW-0472">Membrane</keyword>
<accession>A0A9W4L5K2</accession>
<gene>
    <name evidence="2" type="ORF">SRABI133_05135</name>
</gene>
<protein>
    <submittedName>
        <fullName evidence="2">Uncharacterized protein</fullName>
    </submittedName>
</protein>
<reference evidence="2" key="1">
    <citation type="submission" date="2021-11" db="EMBL/GenBank/DDBJ databases">
        <authorList>
            <person name="Bulgarelli D."/>
        </authorList>
    </citation>
    <scope>NUCLEOTIDE SEQUENCE</scope>
    <source>
        <strain evidence="2">Bi133</strain>
    </source>
</reference>
<dbReference type="EMBL" id="CAKKMG010000165">
    <property type="protein sequence ID" value="CAH0315883.1"/>
    <property type="molecule type" value="Genomic_DNA"/>
</dbReference>
<organism evidence="2 3">
    <name type="scientific">Peribacillus simplex</name>
    <dbReference type="NCBI Taxonomy" id="1478"/>
    <lineage>
        <taxon>Bacteria</taxon>
        <taxon>Bacillati</taxon>
        <taxon>Bacillota</taxon>
        <taxon>Bacilli</taxon>
        <taxon>Bacillales</taxon>
        <taxon>Bacillaceae</taxon>
        <taxon>Peribacillus</taxon>
    </lineage>
</organism>
<proteinExistence type="predicted"/>
<evidence type="ECO:0000313" key="2">
    <source>
        <dbReference type="EMBL" id="CAH0315883.1"/>
    </source>
</evidence>
<keyword evidence="1" id="KW-0812">Transmembrane</keyword>